<evidence type="ECO:0000256" key="1">
    <source>
        <dbReference type="SAM" id="MobiDB-lite"/>
    </source>
</evidence>
<dbReference type="GeneID" id="110776515"/>
<dbReference type="Pfam" id="PF26130">
    <property type="entry name" value="PB1-like"/>
    <property type="match status" value="1"/>
</dbReference>
<keyword evidence="3" id="KW-1185">Reference proteome</keyword>
<reference evidence="3" key="1">
    <citation type="journal article" date="2021" name="Nat. Commun.">
        <title>Genomic analyses provide insights into spinach domestication and the genetic basis of agronomic traits.</title>
        <authorList>
            <person name="Cai X."/>
            <person name="Sun X."/>
            <person name="Xu C."/>
            <person name="Sun H."/>
            <person name="Wang X."/>
            <person name="Ge C."/>
            <person name="Zhang Z."/>
            <person name="Wang Q."/>
            <person name="Fei Z."/>
            <person name="Jiao C."/>
            <person name="Wang Q."/>
        </authorList>
    </citation>
    <scope>NUCLEOTIDE SEQUENCE [LARGE SCALE GENOMIC DNA]</scope>
    <source>
        <strain evidence="3">cv. Varoflay</strain>
    </source>
</reference>
<evidence type="ECO:0000313" key="3">
    <source>
        <dbReference type="Proteomes" id="UP000813463"/>
    </source>
</evidence>
<dbReference type="Proteomes" id="UP000813463">
    <property type="component" value="Chromosome 4"/>
</dbReference>
<dbReference type="InterPro" id="IPR058594">
    <property type="entry name" value="PB1-like_dom_pln"/>
</dbReference>
<accession>A0ABM3RP49</accession>
<name>A0ABM3RP49_SPIOL</name>
<feature type="region of interest" description="Disordered" evidence="1">
    <location>
        <begin position="131"/>
        <end position="208"/>
    </location>
</feature>
<evidence type="ECO:0000313" key="4">
    <source>
        <dbReference type="RefSeq" id="XP_056697394.1"/>
    </source>
</evidence>
<feature type="domain" description="PB1-like" evidence="2">
    <location>
        <begin position="2"/>
        <end position="105"/>
    </location>
</feature>
<protein>
    <recommendedName>
        <fullName evidence="2">PB1-like domain-containing protein</fullName>
    </recommendedName>
</protein>
<feature type="region of interest" description="Disordered" evidence="1">
    <location>
        <begin position="244"/>
        <end position="266"/>
    </location>
</feature>
<sequence>MEPVTIRLFHGGQFVSRNNKTTYERGDNPKAGMSLHTNVEEICYFEFADWIRRELGYEKVGQIWFRRRGCSLHGNGRKEIKSDVEIPDFLSAPEKDGSYQLYVVHGEKEYDDRSHFPTHVKWYSDSDFQSSGGGSNSVSGDSSMGGPLVDLVSSTVSSTSQNPNSSQHSTHCHTFKSLPPHTNQSKSLPPSNLSREIPPPSTIPLHSTPRFLKFSPLLEQAVRQKIPTVSLFKRTLAEKEALLKHKSAGGEGRVSVSEGGAFGSES</sequence>
<organism evidence="3 4">
    <name type="scientific">Spinacia oleracea</name>
    <name type="common">Spinach</name>
    <dbReference type="NCBI Taxonomy" id="3562"/>
    <lineage>
        <taxon>Eukaryota</taxon>
        <taxon>Viridiplantae</taxon>
        <taxon>Streptophyta</taxon>
        <taxon>Embryophyta</taxon>
        <taxon>Tracheophyta</taxon>
        <taxon>Spermatophyta</taxon>
        <taxon>Magnoliopsida</taxon>
        <taxon>eudicotyledons</taxon>
        <taxon>Gunneridae</taxon>
        <taxon>Pentapetalae</taxon>
        <taxon>Caryophyllales</taxon>
        <taxon>Chenopodiaceae</taxon>
        <taxon>Chenopodioideae</taxon>
        <taxon>Anserineae</taxon>
        <taxon>Spinacia</taxon>
    </lineage>
</organism>
<gene>
    <name evidence="4" type="primary">LOC110776515</name>
</gene>
<evidence type="ECO:0000259" key="2">
    <source>
        <dbReference type="Pfam" id="PF26130"/>
    </source>
</evidence>
<reference evidence="4" key="2">
    <citation type="submission" date="2025-08" db="UniProtKB">
        <authorList>
            <consortium name="RefSeq"/>
        </authorList>
    </citation>
    <scope>IDENTIFICATION</scope>
    <source>
        <tissue evidence="4">Leaf</tissue>
    </source>
</reference>
<proteinExistence type="predicted"/>
<dbReference type="RefSeq" id="XP_056697394.1">
    <property type="nucleotide sequence ID" value="XM_056841416.1"/>
</dbReference>
<feature type="compositionally biased region" description="Low complexity" evidence="1">
    <location>
        <begin position="131"/>
        <end position="169"/>
    </location>
</feature>
<feature type="compositionally biased region" description="Polar residues" evidence="1">
    <location>
        <begin position="180"/>
        <end position="194"/>
    </location>
</feature>